<dbReference type="EMBL" id="CP061379">
    <property type="protein sequence ID" value="QPF94536.1"/>
    <property type="molecule type" value="Genomic_DNA"/>
</dbReference>
<sequence>MDRKAGRERLAISHRQRSNLESGEAGFTLLEMVCVLAIMALLVAISLPRMPMATSRPKLEAYAIQIATLLKADRNAAMGRRLSVSAVVDAPGRIVRAGSSGGVVRVPDDVVFDALLPQRCNGREMPSVITFLPSGMSCGGAIRLTRFGSGFDVRVNWLTGGVDIVTQEVVQAAQ</sequence>
<dbReference type="InterPro" id="IPR012902">
    <property type="entry name" value="N_methyl_site"/>
</dbReference>
<keyword evidence="3" id="KW-1185">Reference proteome</keyword>
<dbReference type="Pfam" id="PF07963">
    <property type="entry name" value="N_methyl"/>
    <property type="match status" value="1"/>
</dbReference>
<gene>
    <name evidence="2" type="ORF">IC761_15205</name>
</gene>
<dbReference type="KEGG" id="bcou:IC761_15205"/>
<dbReference type="AlphaFoldDB" id="A0A7S9DB45"/>
<dbReference type="NCBIfam" id="TIGR02532">
    <property type="entry name" value="IV_pilin_GFxxxE"/>
    <property type="match status" value="1"/>
</dbReference>
<name>A0A7S9DB45_9BRAD</name>
<dbReference type="Proteomes" id="UP000594621">
    <property type="component" value="Chromosome"/>
</dbReference>
<keyword evidence="1" id="KW-0472">Membrane</keyword>
<dbReference type="SUPFAM" id="SSF54523">
    <property type="entry name" value="Pili subunits"/>
    <property type="match status" value="1"/>
</dbReference>
<protein>
    <submittedName>
        <fullName evidence="2">Prepilin-type N-terminal cleavage/methylation domain-containing protein</fullName>
    </submittedName>
</protein>
<accession>A0A7S9DB45</accession>
<evidence type="ECO:0000313" key="3">
    <source>
        <dbReference type="Proteomes" id="UP000594621"/>
    </source>
</evidence>
<dbReference type="RefSeq" id="WP_195804012.1">
    <property type="nucleotide sequence ID" value="NZ_CP061379.1"/>
</dbReference>
<dbReference type="Gene3D" id="3.30.700.10">
    <property type="entry name" value="Glycoprotein, Type 4 Pilin"/>
    <property type="match status" value="1"/>
</dbReference>
<reference evidence="2 3" key="1">
    <citation type="submission" date="2020-09" db="EMBL/GenBank/DDBJ databases">
        <title>Complete genomes of bradyrhizobia occurring on native shrubby legumes in Australia.</title>
        <authorList>
            <person name="Lafay B."/>
        </authorList>
    </citation>
    <scope>NUCLEOTIDE SEQUENCE [LARGE SCALE GENOMIC DNA]</scope>
    <source>
        <strain evidence="2 3">BDV5040</strain>
    </source>
</reference>
<organism evidence="2 3">
    <name type="scientific">Bradyrhizobium commune</name>
    <dbReference type="NCBI Taxonomy" id="83627"/>
    <lineage>
        <taxon>Bacteria</taxon>
        <taxon>Pseudomonadati</taxon>
        <taxon>Pseudomonadota</taxon>
        <taxon>Alphaproteobacteria</taxon>
        <taxon>Hyphomicrobiales</taxon>
        <taxon>Nitrobacteraceae</taxon>
        <taxon>Bradyrhizobium</taxon>
    </lineage>
</organism>
<evidence type="ECO:0000313" key="2">
    <source>
        <dbReference type="EMBL" id="QPF94536.1"/>
    </source>
</evidence>
<feature type="transmembrane region" description="Helical" evidence="1">
    <location>
        <begin position="25"/>
        <end position="47"/>
    </location>
</feature>
<keyword evidence="1" id="KW-1133">Transmembrane helix</keyword>
<dbReference type="InterPro" id="IPR045584">
    <property type="entry name" value="Pilin-like"/>
</dbReference>
<evidence type="ECO:0000256" key="1">
    <source>
        <dbReference type="SAM" id="Phobius"/>
    </source>
</evidence>
<keyword evidence="1" id="KW-0812">Transmembrane</keyword>
<proteinExistence type="predicted"/>